<dbReference type="InterPro" id="IPR043148">
    <property type="entry name" value="TagF_C"/>
</dbReference>
<accession>A0A1H0RYY8</accession>
<dbReference type="PANTHER" id="PTHR37316">
    <property type="entry name" value="TEICHOIC ACID GLYCEROL-PHOSPHATE PRIMASE"/>
    <property type="match status" value="1"/>
</dbReference>
<evidence type="ECO:0000313" key="1">
    <source>
        <dbReference type="EMBL" id="SDP34605.1"/>
    </source>
</evidence>
<protein>
    <submittedName>
        <fullName evidence="1">CDP-Glycerol:Poly(Glycerophosphate) glycerophosphotransferase</fullName>
    </submittedName>
</protein>
<proteinExistence type="predicted"/>
<dbReference type="InterPro" id="IPR051612">
    <property type="entry name" value="Teichoic_Acid_Biosynth"/>
</dbReference>
<dbReference type="EMBL" id="LT629705">
    <property type="protein sequence ID" value="SDP34605.1"/>
    <property type="molecule type" value="Genomic_DNA"/>
</dbReference>
<name>A0A1H0RYY8_9PSED</name>
<dbReference type="SUPFAM" id="SSF53756">
    <property type="entry name" value="UDP-Glycosyltransferase/glycogen phosphorylase"/>
    <property type="match status" value="1"/>
</dbReference>
<dbReference type="PANTHER" id="PTHR37316:SF3">
    <property type="entry name" value="TEICHOIC ACID GLYCEROL-PHOSPHATE TRANSFERASE"/>
    <property type="match status" value="1"/>
</dbReference>
<dbReference type="InterPro" id="IPR007554">
    <property type="entry name" value="Glycerophosphate_synth"/>
</dbReference>
<sequence>MMLNHYENVWKALGNSEFAIVLTEQFYIDENGDEKEGTPSFFNHIRQEKYQVFDIQHLINSGIFFDYVVTNHPISGTTKSIKKTTKKDISKKLLNRILIALGRQPIWQYNVDIELLLPLQIGRKQIRYMYGADLSDAWSLMDWNEIYDIFLCHGVNDERIVKERFSGKTFIMGYPRYDDYFDSKIDLSSIKKEFDVSDQKKTLLWMPTLGGVGSSIPVYAKLIADLDGEFNVIVRPHPLSFVQEKDFIYELERNNLKIDRSSTRNMNELFSAADLIIADYGGTPFSSIFIGKNVIFLDVPGADSLPINVDSSVLELKKYLPVFTPENIQTLPKFLTSQISLDENQKLIDYLFDKYFGSTRGGGSARVAKFLKSL</sequence>
<keyword evidence="1" id="KW-0808">Transferase</keyword>
<gene>
    <name evidence="1" type="ORF">SAMN04489798_5437</name>
</gene>
<dbReference type="GO" id="GO:0016020">
    <property type="term" value="C:membrane"/>
    <property type="evidence" value="ECO:0007669"/>
    <property type="project" value="InterPro"/>
</dbReference>
<dbReference type="AlphaFoldDB" id="A0A1H0RYY8"/>
<reference evidence="1 2" key="1">
    <citation type="submission" date="2016-10" db="EMBL/GenBank/DDBJ databases">
        <authorList>
            <person name="de Groot N.N."/>
        </authorList>
    </citation>
    <scope>NUCLEOTIDE SEQUENCE [LARGE SCALE GENOMIC DNA]</scope>
    <source>
        <strain evidence="1 2">CECT 7543</strain>
    </source>
</reference>
<dbReference type="Proteomes" id="UP000198827">
    <property type="component" value="Chromosome I"/>
</dbReference>
<evidence type="ECO:0000313" key="2">
    <source>
        <dbReference type="Proteomes" id="UP000198827"/>
    </source>
</evidence>
<dbReference type="Gene3D" id="3.40.50.12580">
    <property type="match status" value="1"/>
</dbReference>
<dbReference type="GO" id="GO:0047355">
    <property type="term" value="F:CDP-glycerol glycerophosphotransferase activity"/>
    <property type="evidence" value="ECO:0007669"/>
    <property type="project" value="InterPro"/>
</dbReference>
<organism evidence="1 2">
    <name type="scientific">Pseudomonas arsenicoxydans</name>
    <dbReference type="NCBI Taxonomy" id="702115"/>
    <lineage>
        <taxon>Bacteria</taxon>
        <taxon>Pseudomonadati</taxon>
        <taxon>Pseudomonadota</taxon>
        <taxon>Gammaproteobacteria</taxon>
        <taxon>Pseudomonadales</taxon>
        <taxon>Pseudomonadaceae</taxon>
        <taxon>Pseudomonas</taxon>
    </lineage>
</organism>
<dbReference type="Pfam" id="PF04464">
    <property type="entry name" value="Glyphos_transf"/>
    <property type="match status" value="1"/>
</dbReference>